<gene>
    <name evidence="1" type="ORF">CISIN_1g0428681mg</name>
</gene>
<dbReference type="Proteomes" id="UP000027120">
    <property type="component" value="Unassembled WGS sequence"/>
</dbReference>
<dbReference type="EMBL" id="KK785407">
    <property type="protein sequence ID" value="KDO43087.1"/>
    <property type="molecule type" value="Genomic_DNA"/>
</dbReference>
<sequence length="28" mass="3043">CGILLEYDPKKRFGLLGCSTPGIVDLYA</sequence>
<protein>
    <submittedName>
        <fullName evidence="1">Uncharacterized protein</fullName>
    </submittedName>
</protein>
<proteinExistence type="predicted"/>
<evidence type="ECO:0000313" key="2">
    <source>
        <dbReference type="Proteomes" id="UP000027120"/>
    </source>
</evidence>
<organism evidence="1 2">
    <name type="scientific">Citrus sinensis</name>
    <name type="common">Sweet orange</name>
    <name type="synonym">Citrus aurantium var. sinensis</name>
    <dbReference type="NCBI Taxonomy" id="2711"/>
    <lineage>
        <taxon>Eukaryota</taxon>
        <taxon>Viridiplantae</taxon>
        <taxon>Streptophyta</taxon>
        <taxon>Embryophyta</taxon>
        <taxon>Tracheophyta</taxon>
        <taxon>Spermatophyta</taxon>
        <taxon>Magnoliopsida</taxon>
        <taxon>eudicotyledons</taxon>
        <taxon>Gunneridae</taxon>
        <taxon>Pentapetalae</taxon>
        <taxon>rosids</taxon>
        <taxon>malvids</taxon>
        <taxon>Sapindales</taxon>
        <taxon>Rutaceae</taxon>
        <taxon>Aurantioideae</taxon>
        <taxon>Citrus</taxon>
    </lineage>
</organism>
<keyword evidence="2" id="KW-1185">Reference proteome</keyword>
<accession>A0A067DVN5</accession>
<dbReference type="AlphaFoldDB" id="A0A067DVN5"/>
<name>A0A067DVN5_CITSI</name>
<evidence type="ECO:0000313" key="1">
    <source>
        <dbReference type="EMBL" id="KDO43087.1"/>
    </source>
</evidence>
<reference evidence="1 2" key="1">
    <citation type="submission" date="2014-04" db="EMBL/GenBank/DDBJ databases">
        <authorList>
            <consortium name="International Citrus Genome Consortium"/>
            <person name="Gmitter F."/>
            <person name="Chen C."/>
            <person name="Farmerie W."/>
            <person name="Harkins T."/>
            <person name="Desany B."/>
            <person name="Mohiuddin M."/>
            <person name="Kodira C."/>
            <person name="Borodovsky M."/>
            <person name="Lomsadze A."/>
            <person name="Burns P."/>
            <person name="Jenkins J."/>
            <person name="Prochnik S."/>
            <person name="Shu S."/>
            <person name="Chapman J."/>
            <person name="Pitluck S."/>
            <person name="Schmutz J."/>
            <person name="Rokhsar D."/>
        </authorList>
    </citation>
    <scope>NUCLEOTIDE SEQUENCE</scope>
</reference>
<feature type="non-terminal residue" evidence="1">
    <location>
        <position position="1"/>
    </location>
</feature>